<dbReference type="Gene3D" id="3.40.640.10">
    <property type="entry name" value="Type I PLP-dependent aspartate aminotransferase-like (Major domain)"/>
    <property type="match status" value="1"/>
</dbReference>
<evidence type="ECO:0000256" key="2">
    <source>
        <dbReference type="ARBA" id="ARBA00022898"/>
    </source>
</evidence>
<evidence type="ECO:0000313" key="4">
    <source>
        <dbReference type="EMBL" id="MDV2885012.1"/>
    </source>
</evidence>
<dbReference type="PANTHER" id="PTHR43094">
    <property type="entry name" value="AMINOTRANSFERASE"/>
    <property type="match status" value="1"/>
</dbReference>
<dbReference type="NCBIfam" id="NF005375">
    <property type="entry name" value="PRK06917.1"/>
    <property type="match status" value="1"/>
</dbReference>
<comment type="caution">
    <text evidence="4">The sequence shown here is derived from an EMBL/GenBank/DDBJ whole genome shotgun (WGS) entry which is preliminary data.</text>
</comment>
<dbReference type="PIRSF" id="PIRSF000521">
    <property type="entry name" value="Transaminase_4ab_Lys_Orn"/>
    <property type="match status" value="1"/>
</dbReference>
<dbReference type="Pfam" id="PF00202">
    <property type="entry name" value="Aminotran_3"/>
    <property type="match status" value="1"/>
</dbReference>
<name>A0AAJ2KTW5_ALKPS</name>
<dbReference type="InterPro" id="IPR005814">
    <property type="entry name" value="Aminotrans_3"/>
</dbReference>
<dbReference type="GO" id="GO:0008483">
    <property type="term" value="F:transaminase activity"/>
    <property type="evidence" value="ECO:0007669"/>
    <property type="project" value="UniProtKB-KW"/>
</dbReference>
<keyword evidence="4" id="KW-0032">Aminotransferase</keyword>
<evidence type="ECO:0000313" key="5">
    <source>
        <dbReference type="Proteomes" id="UP001285636"/>
    </source>
</evidence>
<reference evidence="4" key="1">
    <citation type="submission" date="2023-10" db="EMBL/GenBank/DDBJ databases">
        <title>Screening of Alkalihalophilus pseudofirmusBZ-TG-HK211 and Its Alleviation of Salt Stress on Rapeseed Growth.</title>
        <authorList>
            <person name="Zhao B."/>
            <person name="Guo T."/>
        </authorList>
    </citation>
    <scope>NUCLEOTIDE SEQUENCE</scope>
    <source>
        <strain evidence="4">BZ-TG-HK211</strain>
    </source>
</reference>
<dbReference type="RefSeq" id="WP_323466425.1">
    <property type="nucleotide sequence ID" value="NZ_CP144224.1"/>
</dbReference>
<keyword evidence="2 3" id="KW-0663">Pyridoxal phosphate</keyword>
<dbReference type="InterPro" id="IPR015422">
    <property type="entry name" value="PyrdxlP-dep_Trfase_small"/>
</dbReference>
<protein>
    <submittedName>
        <fullName evidence="4">Aspartate aminotransferase family protein</fullName>
    </submittedName>
</protein>
<accession>A0AAJ2KTW5</accession>
<dbReference type="Gene3D" id="3.90.1150.10">
    <property type="entry name" value="Aspartate Aminotransferase, domain 1"/>
    <property type="match status" value="1"/>
</dbReference>
<evidence type="ECO:0000256" key="1">
    <source>
        <dbReference type="ARBA" id="ARBA00008954"/>
    </source>
</evidence>
<dbReference type="GO" id="GO:0030170">
    <property type="term" value="F:pyridoxal phosphate binding"/>
    <property type="evidence" value="ECO:0007669"/>
    <property type="project" value="InterPro"/>
</dbReference>
<gene>
    <name evidence="4" type="ORF">RYX45_07455</name>
</gene>
<dbReference type="PROSITE" id="PS00600">
    <property type="entry name" value="AA_TRANSFER_CLASS_3"/>
    <property type="match status" value="1"/>
</dbReference>
<keyword evidence="4" id="KW-0808">Transferase</keyword>
<dbReference type="AlphaFoldDB" id="A0AAJ2KTW5"/>
<dbReference type="InterPro" id="IPR049704">
    <property type="entry name" value="Aminotrans_3_PPA_site"/>
</dbReference>
<organism evidence="4 5">
    <name type="scientific">Alkalihalophilus pseudofirmus</name>
    <name type="common">Bacillus pseudofirmus</name>
    <dbReference type="NCBI Taxonomy" id="79885"/>
    <lineage>
        <taxon>Bacteria</taxon>
        <taxon>Bacillati</taxon>
        <taxon>Bacillota</taxon>
        <taxon>Bacilli</taxon>
        <taxon>Bacillales</taxon>
        <taxon>Bacillaceae</taxon>
        <taxon>Alkalihalophilus</taxon>
    </lineage>
</organism>
<dbReference type="Proteomes" id="UP001285636">
    <property type="component" value="Unassembled WGS sequence"/>
</dbReference>
<dbReference type="InterPro" id="IPR015421">
    <property type="entry name" value="PyrdxlP-dep_Trfase_major"/>
</dbReference>
<sequence length="448" mass="49046">MKKDQSLVIKPLLDENYPVISHGEGIYLYDKDGKAYIDAASGAVTASIGHGNVEIIEAMNEQAKKVSFVYRSQFTSDAVEELARELNEWAGGDEDYYTFFVNSGSEATETAMKIAIQHFQERGLPQKNKIISRWTSYHGITIGALSMSGHKKRRERFHSLLADYPVVTPPACYRCPFGETYPACHLKCAEDLITAIEKNGAEHIAAFIAEPIIGAAGAAIVPPPGYYERIMKICQENDILFIADEVMTGIARCGTPLGINHWNVLPDIIALGKGLSAGYTPMAAALCTETVLEPIKSGSNFIMSGHTYSANPQSAATALAVLRYVRTRGLIEKSKENGTYLKTKLKSLFNQYACIGDVRGMGMMVGIEFVQHRSSKKPYDSQLGFTQKLVNSAQNNGLLIYPAGTARTKGDGDAVIIAPPLITTKEEIDEIVHRLNQSIEKVLLEMPS</sequence>
<dbReference type="PANTHER" id="PTHR43094:SF1">
    <property type="entry name" value="AMINOTRANSFERASE CLASS-III"/>
    <property type="match status" value="1"/>
</dbReference>
<dbReference type="EMBL" id="JAWJAY010000001">
    <property type="protein sequence ID" value="MDV2885012.1"/>
    <property type="molecule type" value="Genomic_DNA"/>
</dbReference>
<evidence type="ECO:0000256" key="3">
    <source>
        <dbReference type="RuleBase" id="RU003560"/>
    </source>
</evidence>
<comment type="similarity">
    <text evidence="1 3">Belongs to the class-III pyridoxal-phosphate-dependent aminotransferase family.</text>
</comment>
<dbReference type="InterPro" id="IPR015424">
    <property type="entry name" value="PyrdxlP-dep_Trfase"/>
</dbReference>
<dbReference type="SUPFAM" id="SSF53383">
    <property type="entry name" value="PLP-dependent transferases"/>
    <property type="match status" value="1"/>
</dbReference>
<proteinExistence type="inferred from homology"/>
<dbReference type="CDD" id="cd00610">
    <property type="entry name" value="OAT_like"/>
    <property type="match status" value="1"/>
</dbReference>